<dbReference type="SUPFAM" id="SSF56112">
    <property type="entry name" value="Protein kinase-like (PK-like)"/>
    <property type="match status" value="1"/>
</dbReference>
<dbReference type="OMA" id="CEHCGDF"/>
<dbReference type="STRING" id="985895.E4ZLI8"/>
<dbReference type="VEuPathDB" id="FungiDB:LEMA_P053740.1"/>
<dbReference type="OrthoDB" id="2687876at2759"/>
<dbReference type="PROSITE" id="PS50181">
    <property type="entry name" value="FBOX"/>
    <property type="match status" value="1"/>
</dbReference>
<dbReference type="Proteomes" id="UP000002668">
    <property type="component" value="Genome"/>
</dbReference>
<accession>E4ZLI8</accession>
<dbReference type="AlphaFoldDB" id="E4ZLI8"/>
<dbReference type="InParanoid" id="E4ZLI8"/>
<feature type="domain" description="F-box" evidence="2">
    <location>
        <begin position="51"/>
        <end position="97"/>
    </location>
</feature>
<dbReference type="InterPro" id="IPR011009">
    <property type="entry name" value="Kinase-like_dom_sf"/>
</dbReference>
<gene>
    <name evidence="3" type="ORF">LEMA_P053740.1</name>
</gene>
<proteinExistence type="predicted"/>
<evidence type="ECO:0000259" key="2">
    <source>
        <dbReference type="PROSITE" id="PS50181"/>
    </source>
</evidence>
<keyword evidence="4" id="KW-1185">Reference proteome</keyword>
<reference evidence="4" key="1">
    <citation type="journal article" date="2011" name="Nat. Commun.">
        <title>Effector diversification within compartments of the Leptosphaeria maculans genome affected by Repeat-Induced Point mutations.</title>
        <authorList>
            <person name="Rouxel T."/>
            <person name="Grandaubert J."/>
            <person name="Hane J.K."/>
            <person name="Hoede C."/>
            <person name="van de Wouw A.P."/>
            <person name="Couloux A."/>
            <person name="Dominguez V."/>
            <person name="Anthouard V."/>
            <person name="Bally P."/>
            <person name="Bourras S."/>
            <person name="Cozijnsen A.J."/>
            <person name="Ciuffetti L.M."/>
            <person name="Degrave A."/>
            <person name="Dilmaghani A."/>
            <person name="Duret L."/>
            <person name="Fudal I."/>
            <person name="Goodwin S.B."/>
            <person name="Gout L."/>
            <person name="Glaser N."/>
            <person name="Linglin J."/>
            <person name="Kema G.H.J."/>
            <person name="Lapalu N."/>
            <person name="Lawrence C.B."/>
            <person name="May K."/>
            <person name="Meyer M."/>
            <person name="Ollivier B."/>
            <person name="Poulain J."/>
            <person name="Schoch C.L."/>
            <person name="Simon A."/>
            <person name="Spatafora J.W."/>
            <person name="Stachowiak A."/>
            <person name="Turgeon B.G."/>
            <person name="Tyler B.M."/>
            <person name="Vincent D."/>
            <person name="Weissenbach J."/>
            <person name="Amselem J."/>
            <person name="Quesneville H."/>
            <person name="Oliver R.P."/>
            <person name="Wincker P."/>
            <person name="Balesdent M.-H."/>
            <person name="Howlett B.J."/>
        </authorList>
    </citation>
    <scope>NUCLEOTIDE SEQUENCE [LARGE SCALE GENOMIC DNA]</scope>
    <source>
        <strain evidence="4">JN3 / isolate v23.1.3 / race Av1-4-5-6-7-8</strain>
    </source>
</reference>
<protein>
    <recommendedName>
        <fullName evidence="2">F-box domain-containing protein</fullName>
    </recommendedName>
</protein>
<dbReference type="InterPro" id="IPR001810">
    <property type="entry name" value="F-box_dom"/>
</dbReference>
<dbReference type="Gene3D" id="1.10.510.10">
    <property type="entry name" value="Transferase(Phosphotransferase) domain 1"/>
    <property type="match status" value="1"/>
</dbReference>
<evidence type="ECO:0000256" key="1">
    <source>
        <dbReference type="SAM" id="MobiDB-lite"/>
    </source>
</evidence>
<name>E4ZLI8_LEPMJ</name>
<dbReference type="GeneID" id="13285509"/>
<evidence type="ECO:0000313" key="3">
    <source>
        <dbReference type="EMBL" id="CBX92668.1"/>
    </source>
</evidence>
<dbReference type="EMBL" id="FP929094">
    <property type="protein sequence ID" value="CBX92668.1"/>
    <property type="molecule type" value="Genomic_DNA"/>
</dbReference>
<evidence type="ECO:0000313" key="4">
    <source>
        <dbReference type="Proteomes" id="UP000002668"/>
    </source>
</evidence>
<dbReference type="HOGENOM" id="CLU_477447_0_0_1"/>
<feature type="region of interest" description="Disordered" evidence="1">
    <location>
        <begin position="223"/>
        <end position="246"/>
    </location>
</feature>
<dbReference type="Pfam" id="PF00646">
    <property type="entry name" value="F-box"/>
    <property type="match status" value="1"/>
</dbReference>
<organism evidence="4">
    <name type="scientific">Leptosphaeria maculans (strain JN3 / isolate v23.1.3 / race Av1-4-5-6-7-8)</name>
    <name type="common">Blackleg fungus</name>
    <name type="synonym">Phoma lingam</name>
    <dbReference type="NCBI Taxonomy" id="985895"/>
    <lineage>
        <taxon>Eukaryota</taxon>
        <taxon>Fungi</taxon>
        <taxon>Dikarya</taxon>
        <taxon>Ascomycota</taxon>
        <taxon>Pezizomycotina</taxon>
        <taxon>Dothideomycetes</taxon>
        <taxon>Pleosporomycetidae</taxon>
        <taxon>Pleosporales</taxon>
        <taxon>Pleosporineae</taxon>
        <taxon>Leptosphaeriaceae</taxon>
        <taxon>Plenodomus</taxon>
        <taxon>Plenodomus lingam/Leptosphaeria maculans species complex</taxon>
    </lineage>
</organism>
<sequence length="590" mass="66341">MYTNYDGIPTRYHGLAYSKLRINDHTLDEHLAPSSFGSFHSWAHPSASQDLGALDRLPLELLHETLLHLDIRTLFDLRNVNRRALELVDSVPQFKAIITHAPNALRGLLQIGTGRWTTIKVLHTRLCTPECEHCGDFGGYLYLMTSRRVCFLCLTQLRQYLPLRIRNAKRDFRLDKATVERLPSMRVIPGRYSPNEKLAPCTVLVDYESAFCAGIERDGSESALQKHASDTVEQNLGNSGTGTTATAHQSTSMMGRIHDFRTPPIDARSGNPLRFVAVVHMPWFNNQSKEVDWGFHCLGCKESGRAPFHYRRRFWAASFDEHIKQCGTIRNGRHVTVDPDGDSEFRILVDNISVKYITIDAGIFGLDEICFSPLLISLLPPLPPGKWIQARLGRDPLTSLARFTLAPETTLPGITSIWHPIRVNHLDVQFGEKLHSNVYEATSERFPGKVAVAKFARFPWEIPRLPTETAVYERIDGYQIGPEFLAHLTEGTRVIGFLLACVSDCRPAASQDYKACRSALAKLHALAIKHGDVNRHNFLIDSDSIMLIDFVDSSLTPDTGELQEELECLQDSLLDASDRGGQTRWAGHRP</sequence>
<feature type="compositionally biased region" description="Polar residues" evidence="1">
    <location>
        <begin position="231"/>
        <end position="246"/>
    </location>
</feature>
<dbReference type="eggNOG" id="ENOG502RS2T">
    <property type="taxonomic scope" value="Eukaryota"/>
</dbReference>